<dbReference type="SUPFAM" id="SSF51419">
    <property type="entry name" value="PLP-binding barrel"/>
    <property type="match status" value="1"/>
</dbReference>
<dbReference type="Proteomes" id="UP000253318">
    <property type="component" value="Unassembled WGS sequence"/>
</dbReference>
<dbReference type="Gene3D" id="3.20.20.10">
    <property type="entry name" value="Alanine racemase"/>
    <property type="match status" value="1"/>
</dbReference>
<dbReference type="InterPro" id="IPR051466">
    <property type="entry name" value="D-amino_acid_metab_enzyme"/>
</dbReference>
<dbReference type="Gene3D" id="2.40.37.20">
    <property type="entry name" value="D-serine dehydratase-like domain"/>
    <property type="match status" value="1"/>
</dbReference>
<dbReference type="Pfam" id="PF14031">
    <property type="entry name" value="D-ser_dehydrat"/>
    <property type="match status" value="1"/>
</dbReference>
<dbReference type="AlphaFoldDB" id="A0A368T3E5"/>
<name>A0A368T3E5_9ACTN</name>
<protein>
    <submittedName>
        <fullName evidence="4">Amino acid deaminase</fullName>
    </submittedName>
</protein>
<keyword evidence="5" id="KW-1185">Reference proteome</keyword>
<dbReference type="Pfam" id="PF01168">
    <property type="entry name" value="Ala_racemase_N"/>
    <property type="match status" value="1"/>
</dbReference>
<dbReference type="EMBL" id="QEIN01000130">
    <property type="protein sequence ID" value="RCV56383.1"/>
    <property type="molecule type" value="Genomic_DNA"/>
</dbReference>
<reference evidence="4 5" key="1">
    <citation type="submission" date="2018-04" db="EMBL/GenBank/DDBJ databases">
        <title>Novel actinobacteria from marine sediment.</title>
        <authorList>
            <person name="Ng Z.Y."/>
            <person name="Tan G.Y.A."/>
        </authorList>
    </citation>
    <scope>NUCLEOTIDE SEQUENCE [LARGE SCALE GENOMIC DNA]</scope>
    <source>
        <strain evidence="4 5">TPS81</strain>
    </source>
</reference>
<accession>A0A368T3E5</accession>
<keyword evidence="2" id="KW-0456">Lyase</keyword>
<evidence type="ECO:0000256" key="1">
    <source>
        <dbReference type="ARBA" id="ARBA00005323"/>
    </source>
</evidence>
<dbReference type="InterPro" id="IPR001608">
    <property type="entry name" value="Ala_racemase_N"/>
</dbReference>
<evidence type="ECO:0000256" key="2">
    <source>
        <dbReference type="ARBA" id="ARBA00023239"/>
    </source>
</evidence>
<dbReference type="SMART" id="SM01119">
    <property type="entry name" value="D-ser_dehydrat"/>
    <property type="match status" value="1"/>
</dbReference>
<evidence type="ECO:0000313" key="4">
    <source>
        <dbReference type="EMBL" id="RCV56383.1"/>
    </source>
</evidence>
<dbReference type="InterPro" id="IPR029066">
    <property type="entry name" value="PLP-binding_barrel"/>
</dbReference>
<gene>
    <name evidence="4" type="ORF">DEF24_16705</name>
</gene>
<proteinExistence type="inferred from homology"/>
<comment type="caution">
    <text evidence="4">The sequence shown here is derived from an EMBL/GenBank/DDBJ whole genome shotgun (WGS) entry which is preliminary data.</text>
</comment>
<dbReference type="InterPro" id="IPR042208">
    <property type="entry name" value="D-ser_dehydrat-like_sf"/>
</dbReference>
<dbReference type="PANTHER" id="PTHR28004:SF8">
    <property type="entry name" value="D-SERINE DEAMINASE"/>
    <property type="match status" value="1"/>
</dbReference>
<dbReference type="PANTHER" id="PTHR28004">
    <property type="entry name" value="ZGC:162816-RELATED"/>
    <property type="match status" value="1"/>
</dbReference>
<dbReference type="GO" id="GO:0016829">
    <property type="term" value="F:lyase activity"/>
    <property type="evidence" value="ECO:0007669"/>
    <property type="project" value="UniProtKB-KW"/>
</dbReference>
<sequence length="423" mass="44504">MSGVDVRLDAAAKGLAVPAGSAVTVEEYVRDGRDVHTGGLDFPVLTLDGEALDGNIAAMADYCARNGVLLAPHGKTTMAPRLFDRQLAAGAWAITVATPAQLRACHAFGVPRILLANLLVDPAAIAWVGALLDADPGVEVLCYVDSAASVRALDRVLTARGQRRPLPVLLEVGYRGGRTGCRDLAEARRVAEAAAGTTTLRLAGVSAFEGLIPAAELATVRGFLADVRRTLFTLAGDGAFPGPVVASAGGSLYFDLVVEELGPARLAELPGGTPAVCVLRSGCYVTHAAGGYQRTSPLAGRSPGGSVLREALELWATVWSRPEPELVVLGFGRRDVGDDMGAPVPRWALPPDGRDRRDVRDRFEVTGLNDQHAFVRVPADDPIAVGDRVVSGVHHPCTTVDKWRHIPVLDPGGRVTDVVSTFF</sequence>
<feature type="domain" description="D-serine dehydratase-like" evidence="3">
    <location>
        <begin position="311"/>
        <end position="410"/>
    </location>
</feature>
<dbReference type="RefSeq" id="WP_114399498.1">
    <property type="nucleotide sequence ID" value="NZ_QEIM01000130.1"/>
</dbReference>
<evidence type="ECO:0000313" key="5">
    <source>
        <dbReference type="Proteomes" id="UP000253318"/>
    </source>
</evidence>
<dbReference type="OrthoDB" id="9811417at2"/>
<dbReference type="InterPro" id="IPR026956">
    <property type="entry name" value="D-ser_dehydrat-like_dom"/>
</dbReference>
<evidence type="ECO:0000259" key="3">
    <source>
        <dbReference type="SMART" id="SM01119"/>
    </source>
</evidence>
<organism evidence="4 5">
    <name type="scientific">Marinitenerispora sediminis</name>
    <dbReference type="NCBI Taxonomy" id="1931232"/>
    <lineage>
        <taxon>Bacteria</taxon>
        <taxon>Bacillati</taxon>
        <taxon>Actinomycetota</taxon>
        <taxon>Actinomycetes</taxon>
        <taxon>Streptosporangiales</taxon>
        <taxon>Nocardiopsidaceae</taxon>
        <taxon>Marinitenerispora</taxon>
    </lineage>
</organism>
<comment type="similarity">
    <text evidence="1">Belongs to the DSD1 family.</text>
</comment>